<gene>
    <name evidence="1" type="ORF">HON47_03110</name>
</gene>
<evidence type="ECO:0000313" key="2">
    <source>
        <dbReference type="Proteomes" id="UP000722459"/>
    </source>
</evidence>
<proteinExistence type="predicted"/>
<reference evidence="1" key="1">
    <citation type="journal article" date="2021" name="ISME J.">
        <title>Mercury methylation by metabolically versatile and cosmopolitan marine bacteria.</title>
        <authorList>
            <person name="Lin H."/>
            <person name="Ascher D.B."/>
            <person name="Myung Y."/>
            <person name="Lamborg C.H."/>
            <person name="Hallam S.J."/>
            <person name="Gionfriddo C.M."/>
            <person name="Holt K.E."/>
            <person name="Moreau J.W."/>
        </authorList>
    </citation>
    <scope>NUCLEOTIDE SEQUENCE</scope>
    <source>
        <strain evidence="1">SI075_bin30</strain>
    </source>
</reference>
<protein>
    <recommendedName>
        <fullName evidence="3">Copper amine oxidase</fullName>
    </recommendedName>
</protein>
<dbReference type="AlphaFoldDB" id="A0A8T5GEZ4"/>
<dbReference type="Proteomes" id="UP000722459">
    <property type="component" value="Unassembled WGS sequence"/>
</dbReference>
<dbReference type="InterPro" id="IPR019198">
    <property type="entry name" value="Beta_propeller_containing"/>
</dbReference>
<dbReference type="PIRSF" id="PIRSF006425">
    <property type="entry name" value="UCP006425_WD40"/>
    <property type="match status" value="1"/>
</dbReference>
<dbReference type="InterPro" id="IPR014441">
    <property type="entry name" value="UCP006425_b-propeller"/>
</dbReference>
<evidence type="ECO:0008006" key="3">
    <source>
        <dbReference type="Google" id="ProtNLM"/>
    </source>
</evidence>
<dbReference type="EMBL" id="JABJNZ010000043">
    <property type="protein sequence ID" value="MBT4870535.1"/>
    <property type="molecule type" value="Genomic_DNA"/>
</dbReference>
<name>A0A8T5GEZ4_9ARCH</name>
<comment type="caution">
    <text evidence="1">The sequence shown here is derived from an EMBL/GenBank/DDBJ whole genome shotgun (WGS) entry which is preliminary data.</text>
</comment>
<organism evidence="1 2">
    <name type="scientific">Candidatus Iainarchaeum sp</name>
    <dbReference type="NCBI Taxonomy" id="3101447"/>
    <lineage>
        <taxon>Archaea</taxon>
        <taxon>Candidatus Iainarchaeota</taxon>
        <taxon>Candidatus Iainarchaeia</taxon>
        <taxon>Candidatus Iainarchaeales</taxon>
        <taxon>Candidatus Iainarchaeaceae</taxon>
        <taxon>Candidatus Iainarchaeum</taxon>
    </lineage>
</organism>
<evidence type="ECO:0000313" key="1">
    <source>
        <dbReference type="EMBL" id="MBT4870535.1"/>
    </source>
</evidence>
<sequence>MNKKNMKIIGVVLVAIILVSTLSFLLTPQGEADSLQKFSNYNELKASFESARNQGRYGSGFPFLDMLVGGVMTTNMVQESAAADGAAKGGSDDYSTTNVQVQGVDEADIVKNDGKFAYVISGNKSFIVDAYPADEMNIVSTFSFEEGENPIELFIKDDKLLMFTSSGYNYYAYAESKCVDGAKCVPEFGYRGIVSAKIYNILDRANPILEKDVELEGSYVSSRLIGDNAYYVVNAYPRYEPYWDGNNYVYDSNDPIIPLQRVDGSVSKIGEANEIGYIPGVPAQKFVTVAALNLESKQFNKEIVAASGQSVYASAENLYLAERIYNRVIPMPIVGTAFSSNWNNTEKTSIAKFKLDNGNVNFVAEGAVPGRILNQFSMDEHKGNFRIATTVGWNGYNNVYILGNDMNMIGALEGLAPGESIYSSRFMGDKGYIVTFKKVDPLFVLDLSDPTNPNVLGKLKIPGYSDYLHPIDETHLIGLGKDSIESKSGNFAWYQGIKMAIFDVSDVNNPIELHNTIIGDRGTESFALHNHKAFLFDKEKELLVIPVTLAEISDSDKQKTDEEVGRWPNYGEYTFQGAMVFNVNLENGFSERGRITHVTDEEELKRGYYYASQSMVKRAFYISNNLYSFSDATLKANNLNTLAAISEVSFPITKNNYGYPEEVFIQ</sequence>
<accession>A0A8T5GEZ4</accession>
<dbReference type="Pfam" id="PF09826">
    <property type="entry name" value="Beta_propel"/>
    <property type="match status" value="1"/>
</dbReference>